<dbReference type="PANTHER" id="PTHR13994">
    <property type="entry name" value="NUDIX HYDROLASE RELATED"/>
    <property type="match status" value="1"/>
</dbReference>
<proteinExistence type="predicted"/>
<dbReference type="GeneID" id="102668878"/>
<dbReference type="InterPro" id="IPR003293">
    <property type="entry name" value="Nudix_hydrolase6-like"/>
</dbReference>
<evidence type="ECO:0000313" key="2">
    <source>
        <dbReference type="EnsemblPlants" id="KRH77326"/>
    </source>
</evidence>
<keyword evidence="3" id="KW-1185">Reference proteome</keyword>
<name>K7K4Y5_SOYBN</name>
<reference evidence="1 2" key="1">
    <citation type="journal article" date="2010" name="Nature">
        <title>Genome sequence of the palaeopolyploid soybean.</title>
        <authorList>
            <person name="Schmutz J."/>
            <person name="Cannon S.B."/>
            <person name="Schlueter J."/>
            <person name="Ma J."/>
            <person name="Mitros T."/>
            <person name="Nelson W."/>
            <person name="Hyten D.L."/>
            <person name="Song Q."/>
            <person name="Thelen J.J."/>
            <person name="Cheng J."/>
            <person name="Xu D."/>
            <person name="Hellsten U."/>
            <person name="May G.D."/>
            <person name="Yu Y."/>
            <person name="Sakurai T."/>
            <person name="Umezawa T."/>
            <person name="Bhattacharyya M.K."/>
            <person name="Sandhu D."/>
            <person name="Valliyodan B."/>
            <person name="Lindquist E."/>
            <person name="Peto M."/>
            <person name="Grant D."/>
            <person name="Shu S."/>
            <person name="Goodstein D."/>
            <person name="Barry K."/>
            <person name="Futrell-Griggs M."/>
            <person name="Abernathy B."/>
            <person name="Du J."/>
            <person name="Tian Z."/>
            <person name="Zhu L."/>
            <person name="Gill N."/>
            <person name="Joshi T."/>
            <person name="Libault M."/>
            <person name="Sethuraman A."/>
            <person name="Zhang X.-C."/>
            <person name="Shinozaki K."/>
            <person name="Nguyen H.T."/>
            <person name="Wing R.A."/>
            <person name="Cregan P."/>
            <person name="Specht J."/>
            <person name="Grimwood J."/>
            <person name="Rokhsar D."/>
            <person name="Stacey G."/>
            <person name="Shoemaker R.C."/>
            <person name="Jackson S.A."/>
        </authorList>
    </citation>
    <scope>NUCLEOTIDE SEQUENCE [LARGE SCALE GENOMIC DNA]</scope>
    <source>
        <strain evidence="2">cv. Williams 82</strain>
        <tissue evidence="1">Callus</tissue>
    </source>
</reference>
<dbReference type="eggNOG" id="KOG0648">
    <property type="taxonomic scope" value="Eukaryota"/>
</dbReference>
<sequence>MDTRLRVIGDPMNGVQRLRPLSAETIVDDPEIEAAKWMPQVEFVEQPFIQEDSMFKKIIDICMACLEKHYCGLTSHQMVSKCDGKLSSLYYNFINMEDIYQLYWQLN</sequence>
<dbReference type="PaxDb" id="3847-GLYMA01G41542.1"/>
<dbReference type="SMR" id="K7K4Y5"/>
<accession>K7K4Y5</accession>
<dbReference type="RefSeq" id="XP_040872829.1">
    <property type="nucleotide sequence ID" value="XM_041016895.1"/>
</dbReference>
<dbReference type="EMBL" id="CM000834">
    <property type="protein sequence ID" value="KRH77326.1"/>
    <property type="molecule type" value="Genomic_DNA"/>
</dbReference>
<evidence type="ECO:0000313" key="1">
    <source>
        <dbReference type="EMBL" id="KRH77326.1"/>
    </source>
</evidence>
<dbReference type="EnsemblPlants" id="KRH77326">
    <property type="protein sequence ID" value="KRH77326"/>
    <property type="gene ID" value="GLYMA_01G206900"/>
</dbReference>
<evidence type="ECO:0000313" key="3">
    <source>
        <dbReference type="Proteomes" id="UP000008827"/>
    </source>
</evidence>
<dbReference type="PANTHER" id="PTHR13994:SF13">
    <property type="entry name" value="FI03680P"/>
    <property type="match status" value="1"/>
</dbReference>
<protein>
    <submittedName>
        <fullName evidence="1 2">Uncharacterized protein</fullName>
    </submittedName>
</protein>
<organism evidence="2">
    <name type="scientific">Glycine max</name>
    <name type="common">Soybean</name>
    <name type="synonym">Glycine hispida</name>
    <dbReference type="NCBI Taxonomy" id="3847"/>
    <lineage>
        <taxon>Eukaryota</taxon>
        <taxon>Viridiplantae</taxon>
        <taxon>Streptophyta</taxon>
        <taxon>Embryophyta</taxon>
        <taxon>Tracheophyta</taxon>
        <taxon>Spermatophyta</taxon>
        <taxon>Magnoliopsida</taxon>
        <taxon>eudicotyledons</taxon>
        <taxon>Gunneridae</taxon>
        <taxon>Pentapetalae</taxon>
        <taxon>rosids</taxon>
        <taxon>fabids</taxon>
        <taxon>Fabales</taxon>
        <taxon>Fabaceae</taxon>
        <taxon>Papilionoideae</taxon>
        <taxon>50 kb inversion clade</taxon>
        <taxon>NPAAA clade</taxon>
        <taxon>indigoferoid/millettioid clade</taxon>
        <taxon>Phaseoleae</taxon>
        <taxon>Glycine</taxon>
        <taxon>Glycine subgen. Soja</taxon>
    </lineage>
</organism>
<gene>
    <name evidence="2" type="primary">LOC102668878</name>
    <name evidence="1" type="ORF">GLYMA_01G206900</name>
</gene>
<dbReference type="AlphaFoldDB" id="K7K4Y5"/>
<reference evidence="2" key="2">
    <citation type="submission" date="2018-02" db="UniProtKB">
        <authorList>
            <consortium name="EnsemblPlants"/>
        </authorList>
    </citation>
    <scope>IDENTIFICATION</scope>
    <source>
        <strain evidence="2">Williams 82</strain>
    </source>
</reference>
<dbReference type="HOGENOM" id="CLU_2214712_0_0_1"/>
<reference evidence="1" key="3">
    <citation type="submission" date="2018-07" db="EMBL/GenBank/DDBJ databases">
        <title>WGS assembly of Glycine max.</title>
        <authorList>
            <person name="Schmutz J."/>
            <person name="Cannon S."/>
            <person name="Schlueter J."/>
            <person name="Ma J."/>
            <person name="Mitros T."/>
            <person name="Nelson W."/>
            <person name="Hyten D."/>
            <person name="Song Q."/>
            <person name="Thelen J."/>
            <person name="Cheng J."/>
            <person name="Xu D."/>
            <person name="Hellsten U."/>
            <person name="May G."/>
            <person name="Yu Y."/>
            <person name="Sakurai T."/>
            <person name="Umezawa T."/>
            <person name="Bhattacharyya M."/>
            <person name="Sandhu D."/>
            <person name="Valliyodan B."/>
            <person name="Lindquist E."/>
            <person name="Peto M."/>
            <person name="Grant D."/>
            <person name="Shu S."/>
            <person name="Goodstein D."/>
            <person name="Barry K."/>
            <person name="Futrell-Griggs M."/>
            <person name="Abernathy B."/>
            <person name="Du J."/>
            <person name="Tian Z."/>
            <person name="Zhu L."/>
            <person name="Gill N."/>
            <person name="Joshi T."/>
            <person name="Libault M."/>
            <person name="Sethuraman A."/>
            <person name="Zhang X."/>
            <person name="Shinozaki K."/>
            <person name="Nguyen H."/>
            <person name="Wing R."/>
            <person name="Cregan P."/>
            <person name="Specht J."/>
            <person name="Grimwood J."/>
            <person name="Rokhsar D."/>
            <person name="Stacey G."/>
            <person name="Shoemaker R."/>
            <person name="Jackson S."/>
        </authorList>
    </citation>
    <scope>NUCLEOTIDE SEQUENCE</scope>
    <source>
        <tissue evidence="1">Callus</tissue>
    </source>
</reference>
<dbReference type="Proteomes" id="UP000008827">
    <property type="component" value="Chromosome 1"/>
</dbReference>
<dbReference type="Gramene" id="KRH77326">
    <property type="protein sequence ID" value="KRH77326"/>
    <property type="gene ID" value="GLYMA_01G206900"/>
</dbReference>
<dbReference type="OrthoDB" id="1710847at2759"/>